<dbReference type="OMA" id="ANTVHNG"/>
<feature type="compositionally biased region" description="Low complexity" evidence="1">
    <location>
        <begin position="92"/>
        <end position="103"/>
    </location>
</feature>
<dbReference type="Proteomes" id="UP000824469">
    <property type="component" value="Unassembled WGS sequence"/>
</dbReference>
<organism evidence="2 3">
    <name type="scientific">Taxus chinensis</name>
    <name type="common">Chinese yew</name>
    <name type="synonym">Taxus wallichiana var. chinensis</name>
    <dbReference type="NCBI Taxonomy" id="29808"/>
    <lineage>
        <taxon>Eukaryota</taxon>
        <taxon>Viridiplantae</taxon>
        <taxon>Streptophyta</taxon>
        <taxon>Embryophyta</taxon>
        <taxon>Tracheophyta</taxon>
        <taxon>Spermatophyta</taxon>
        <taxon>Pinopsida</taxon>
        <taxon>Pinidae</taxon>
        <taxon>Conifers II</taxon>
        <taxon>Cupressales</taxon>
        <taxon>Taxaceae</taxon>
        <taxon>Taxus</taxon>
    </lineage>
</organism>
<reference evidence="2 3" key="1">
    <citation type="journal article" date="2021" name="Nat. Plants">
        <title>The Taxus genome provides insights into paclitaxel biosynthesis.</title>
        <authorList>
            <person name="Xiong X."/>
            <person name="Gou J."/>
            <person name="Liao Q."/>
            <person name="Li Y."/>
            <person name="Zhou Q."/>
            <person name="Bi G."/>
            <person name="Li C."/>
            <person name="Du R."/>
            <person name="Wang X."/>
            <person name="Sun T."/>
            <person name="Guo L."/>
            <person name="Liang H."/>
            <person name="Lu P."/>
            <person name="Wu Y."/>
            <person name="Zhang Z."/>
            <person name="Ro D.K."/>
            <person name="Shang Y."/>
            <person name="Huang S."/>
            <person name="Yan J."/>
        </authorList>
    </citation>
    <scope>NUCLEOTIDE SEQUENCE [LARGE SCALE GENOMIC DNA]</scope>
    <source>
        <strain evidence="2">Ta-2019</strain>
    </source>
</reference>
<dbReference type="AlphaFoldDB" id="A0AA38FV15"/>
<sequence length="114" mass="13021">MEFQLQADQTRPQLLGIRKEEDKENIPPLLAGSSVVLLIHPYLLKRKPLQDITHLFATITNANTVHNGRRMLSAADMELIASSRNKKRKTTDLSSDNNSSSLNLKRHMLRKSFR</sequence>
<accession>A0AA38FV15</accession>
<keyword evidence="3" id="KW-1185">Reference proteome</keyword>
<proteinExistence type="predicted"/>
<feature type="region of interest" description="Disordered" evidence="1">
    <location>
        <begin position="81"/>
        <end position="114"/>
    </location>
</feature>
<protein>
    <submittedName>
        <fullName evidence="2">Uncharacterized protein</fullName>
    </submittedName>
</protein>
<name>A0AA38FV15_TAXCH</name>
<gene>
    <name evidence="2" type="ORF">KI387_037314</name>
</gene>
<dbReference type="EMBL" id="JAHRHJ020000007">
    <property type="protein sequence ID" value="KAH9309403.1"/>
    <property type="molecule type" value="Genomic_DNA"/>
</dbReference>
<evidence type="ECO:0000313" key="3">
    <source>
        <dbReference type="Proteomes" id="UP000824469"/>
    </source>
</evidence>
<comment type="caution">
    <text evidence="2">The sequence shown here is derived from an EMBL/GenBank/DDBJ whole genome shotgun (WGS) entry which is preliminary data.</text>
</comment>
<evidence type="ECO:0000256" key="1">
    <source>
        <dbReference type="SAM" id="MobiDB-lite"/>
    </source>
</evidence>
<feature type="compositionally biased region" description="Basic residues" evidence="1">
    <location>
        <begin position="104"/>
        <end position="114"/>
    </location>
</feature>
<evidence type="ECO:0000313" key="2">
    <source>
        <dbReference type="EMBL" id="KAH9309403.1"/>
    </source>
</evidence>